<reference evidence="2" key="1">
    <citation type="submission" date="2020-12" db="EMBL/GenBank/DDBJ databases">
        <title>Antrihabitans popcorni sp. nov. and Antrihabitans auranticaus sp. nov., isolated from a larva cave.</title>
        <authorList>
            <person name="Lee S.D."/>
            <person name="Kim I.S."/>
        </authorList>
    </citation>
    <scope>NUCLEOTIDE SEQUENCE</scope>
    <source>
        <strain evidence="2">YC3-6</strain>
    </source>
</reference>
<protein>
    <submittedName>
        <fullName evidence="2">Class I SAM-dependent methyltransferase</fullName>
    </submittedName>
</protein>
<dbReference type="InterPro" id="IPR013216">
    <property type="entry name" value="Methyltransf_11"/>
</dbReference>
<keyword evidence="3" id="KW-1185">Reference proteome</keyword>
<dbReference type="GO" id="GO:0032259">
    <property type="term" value="P:methylation"/>
    <property type="evidence" value="ECO:0007669"/>
    <property type="project" value="UniProtKB-KW"/>
</dbReference>
<dbReference type="PANTHER" id="PTHR42912">
    <property type="entry name" value="METHYLTRANSFERASE"/>
    <property type="match status" value="1"/>
</dbReference>
<sequence>MSRSENVDVEQAFDRKARQFDRQMALFERYVLGRARQWAVAHARGQVVDLGVGTGMNLLHYGPLVEHVIGVDLSDGMLDIARRRVTDQQLASVDLLKGDVQSLELPDASVDTVVSTYTFCVIPDPSKASAEAFRVLRSGGLFVLAEHGPSTNPVVAWLMRRIDSVRLRFDTDHLTRDPVPFLREAGFVLEHVQRAGLGGITFRVLARKPTDVEG</sequence>
<dbReference type="InterPro" id="IPR050508">
    <property type="entry name" value="Methyltransf_Superfamily"/>
</dbReference>
<dbReference type="Gene3D" id="3.40.50.150">
    <property type="entry name" value="Vaccinia Virus protein VP39"/>
    <property type="match status" value="1"/>
</dbReference>
<evidence type="ECO:0000313" key="2">
    <source>
        <dbReference type="EMBL" id="MBJ8340808.1"/>
    </source>
</evidence>
<dbReference type="Proteomes" id="UP000655868">
    <property type="component" value="Unassembled WGS sequence"/>
</dbReference>
<feature type="domain" description="Methyltransferase type 11" evidence="1">
    <location>
        <begin position="48"/>
        <end position="144"/>
    </location>
</feature>
<dbReference type="SUPFAM" id="SSF53335">
    <property type="entry name" value="S-adenosyl-L-methionine-dependent methyltransferases"/>
    <property type="match status" value="1"/>
</dbReference>
<evidence type="ECO:0000313" key="3">
    <source>
        <dbReference type="Proteomes" id="UP000655868"/>
    </source>
</evidence>
<accession>A0A934NT33</accession>
<dbReference type="Pfam" id="PF08241">
    <property type="entry name" value="Methyltransf_11"/>
    <property type="match status" value="1"/>
</dbReference>
<dbReference type="EMBL" id="JAEMNV010000005">
    <property type="protein sequence ID" value="MBJ8340808.1"/>
    <property type="molecule type" value="Genomic_DNA"/>
</dbReference>
<dbReference type="AlphaFoldDB" id="A0A934NT33"/>
<keyword evidence="2" id="KW-0808">Transferase</keyword>
<name>A0A934NT33_9NOCA</name>
<dbReference type="CDD" id="cd02440">
    <property type="entry name" value="AdoMet_MTases"/>
    <property type="match status" value="1"/>
</dbReference>
<dbReference type="InterPro" id="IPR029063">
    <property type="entry name" value="SAM-dependent_MTases_sf"/>
</dbReference>
<comment type="caution">
    <text evidence="2">The sequence shown here is derived from an EMBL/GenBank/DDBJ whole genome shotgun (WGS) entry which is preliminary data.</text>
</comment>
<gene>
    <name evidence="2" type="ORF">JGU71_18130</name>
</gene>
<dbReference type="GO" id="GO:0008757">
    <property type="term" value="F:S-adenosylmethionine-dependent methyltransferase activity"/>
    <property type="evidence" value="ECO:0007669"/>
    <property type="project" value="InterPro"/>
</dbReference>
<evidence type="ECO:0000259" key="1">
    <source>
        <dbReference type="Pfam" id="PF08241"/>
    </source>
</evidence>
<organism evidence="2 3">
    <name type="scientific">Antrihabitans stalagmiti</name>
    <dbReference type="NCBI Taxonomy" id="2799499"/>
    <lineage>
        <taxon>Bacteria</taxon>
        <taxon>Bacillati</taxon>
        <taxon>Actinomycetota</taxon>
        <taxon>Actinomycetes</taxon>
        <taxon>Mycobacteriales</taxon>
        <taxon>Nocardiaceae</taxon>
        <taxon>Antrihabitans</taxon>
    </lineage>
</organism>
<proteinExistence type="predicted"/>
<dbReference type="RefSeq" id="WP_199705664.1">
    <property type="nucleotide sequence ID" value="NZ_JAEMNV010000005.1"/>
</dbReference>
<keyword evidence="2" id="KW-0489">Methyltransferase</keyword>